<comment type="caution">
    <text evidence="2">The sequence shown here is derived from an EMBL/GenBank/DDBJ whole genome shotgun (WGS) entry which is preliminary data.</text>
</comment>
<evidence type="ECO:0000313" key="2">
    <source>
        <dbReference type="EMBL" id="KAK2946801.1"/>
    </source>
</evidence>
<keyword evidence="3" id="KW-1185">Reference proteome</keyword>
<evidence type="ECO:0000256" key="1">
    <source>
        <dbReference type="SAM" id="MobiDB-lite"/>
    </source>
</evidence>
<organism evidence="2 3">
    <name type="scientific">Blattamonas nauphoetae</name>
    <dbReference type="NCBI Taxonomy" id="2049346"/>
    <lineage>
        <taxon>Eukaryota</taxon>
        <taxon>Metamonada</taxon>
        <taxon>Preaxostyla</taxon>
        <taxon>Oxymonadida</taxon>
        <taxon>Blattamonas</taxon>
    </lineage>
</organism>
<evidence type="ECO:0000313" key="3">
    <source>
        <dbReference type="Proteomes" id="UP001281761"/>
    </source>
</evidence>
<dbReference type="Proteomes" id="UP001281761">
    <property type="component" value="Unassembled WGS sequence"/>
</dbReference>
<gene>
    <name evidence="2" type="ORF">BLNAU_18259</name>
</gene>
<name>A0ABQ9X4V6_9EUKA</name>
<reference evidence="2 3" key="1">
    <citation type="journal article" date="2022" name="bioRxiv">
        <title>Genomics of Preaxostyla Flagellates Illuminates Evolutionary Transitions and the Path Towards Mitochondrial Loss.</title>
        <authorList>
            <person name="Novak L.V.F."/>
            <person name="Treitli S.C."/>
            <person name="Pyrih J."/>
            <person name="Halakuc P."/>
            <person name="Pipaliya S.V."/>
            <person name="Vacek V."/>
            <person name="Brzon O."/>
            <person name="Soukal P."/>
            <person name="Eme L."/>
            <person name="Dacks J.B."/>
            <person name="Karnkowska A."/>
            <person name="Elias M."/>
            <person name="Hampl V."/>
        </authorList>
    </citation>
    <scope>NUCLEOTIDE SEQUENCE [LARGE SCALE GENOMIC DNA]</scope>
    <source>
        <strain evidence="2">NAU3</strain>
        <tissue evidence="2">Gut</tissue>
    </source>
</reference>
<dbReference type="EMBL" id="JARBJD010000218">
    <property type="protein sequence ID" value="KAK2946801.1"/>
    <property type="molecule type" value="Genomic_DNA"/>
</dbReference>
<accession>A0ABQ9X4V6</accession>
<proteinExistence type="predicted"/>
<sequence>MAHYLFKPPQTRSQSHRARSNRAKHNLVMGEFAHKGQWVYLQGHSFNTLLNPDNWASTLTSLASPGNDSLLMGEDLAESEESSFRSLSLLFYLVEFKAATITTGNGKDARGCGQSSLPCSSVDEAWLHLKDSPRVLVISTSSQLDSELTLNEANIEMRPTSGTETIRIGKTGSFLLSTHSLSPSSLSFVPVVATETRDSSLFSIVGGSLTMTSCSFAGFCLSSVALIDHSGKTLKMSDVEFKGIVRMDGNGSVIDSELVSGMKLDLNNIGMVDVSSRNGDCDGIFVRFGSKSTPLSTPEFNLTNLHFSASSSASLSTSSNTDEVSTCFLWIEGDNLGSIISEGDSRFTGSYSGDSLDPSSLWTHDWTSTLSSSLLFYLREKRGAVGLDTLGIRSPHCGFFTVWCPTLSDAIDRLPSAVTTTVQVQSSIALSEPVTFSSMRTLCGVDSESTVTIESTCSFSVSESSSVVVTISSLRFLLPSSLDADQLFLVSGGTLKISSCSFSPETATPFSFQLICGSANKVIVESTNVSSASLSSVALIGSSCEVSISDSRFSSIVVSEGHGSVLQADVNSSCPVSVVNTVLTDCSNSDGGSAILLMKGTGGSFSVDDWEGTFDLSSDMGAVLVLDPSQQSSHFNPCSLLYEFYPRKPNEIVVRSSTSTIDHPLCGNASLACHSISVGRELTGVEKIVIVESGRVEGRMEMNGESLSISGKKGKERMEMVGEGQIVDKAHTDPDNLTIEKLVVDVSLTTLSSSSALFVLEMGKIEISDTSFESSEVISCQLISVLSGDVNLHEVTLSNLVLTHPSPVSIASSSNCTLHIVVVDGISNTDPSITPSPNTESDTLCSWSSGFLSLSNTTAHLFSFTATNVSHGALFVSNSSVSIEGGIFRNNSAFCSDFPSANRNIRCVNSSSLTIDSLNGGDGFRGSSAWMSVDDDCVLSGVDSQPTSPLFVPTLSNESKSTLMKKEGLLDLNIVGSTLIPCDLSLEVFEMTKEKKEG</sequence>
<protein>
    <submittedName>
        <fullName evidence="2">Uncharacterized protein</fullName>
    </submittedName>
</protein>
<feature type="region of interest" description="Disordered" evidence="1">
    <location>
        <begin position="1"/>
        <end position="21"/>
    </location>
</feature>